<reference evidence="1" key="1">
    <citation type="journal article" date="2016" name="Biosci. Biotechnol. Biochem.">
        <title>Bioconversion of AHX to AOH by resting cells of Burkholderia contaminans CH-1.</title>
        <authorList>
            <person name="Choi J.H."/>
            <person name="Kikuchi A."/>
            <person name="Pumkaeo P."/>
            <person name="Hirai H."/>
            <person name="Tokuyama S."/>
            <person name="Kawagishi H."/>
        </authorList>
    </citation>
    <scope>NUCLEOTIDE SEQUENCE</scope>
    <source>
        <strain evidence="1">CH-1</strain>
        <plasmid evidence="1">pBC453</plasmid>
    </source>
</reference>
<dbReference type="AlphaFoldDB" id="A0A250LL12"/>
<geneLocation type="plasmid" evidence="1">
    <name>pBC453</name>
</geneLocation>
<accession>A0A250LL12</accession>
<dbReference type="OrthoDB" id="8564427at2"/>
<reference evidence="1" key="2">
    <citation type="journal article" date="2017" name="Genome Announc.">
        <title>High-Quality Draft Genome Sequence of Burkholderia contaminans CH-1, a Gram-Negative Bacterium That Metabolizes 2-Azahypoxanthine, a Plant Growth-Regulating Compound.</title>
        <authorList>
            <person name="Choi J.-H."/>
            <person name="Sugiura H."/>
            <person name="Moriuchi R."/>
            <person name="Kawagishi H."/>
            <person name="Dohra H."/>
        </authorList>
    </citation>
    <scope>NUCLEOTIDE SEQUENCE</scope>
    <source>
        <strain evidence="1">CH-1</strain>
        <plasmid evidence="1">pBC453</plasmid>
    </source>
</reference>
<dbReference type="EMBL" id="AP018360">
    <property type="protein sequence ID" value="BBA45217.1"/>
    <property type="molecule type" value="Genomic_DNA"/>
</dbReference>
<proteinExistence type="predicted"/>
<keyword evidence="1" id="KW-0614">Plasmid</keyword>
<dbReference type="Pfam" id="PF10765">
    <property type="entry name" value="Phage_P22_NinX"/>
    <property type="match status" value="1"/>
</dbReference>
<dbReference type="InterPro" id="IPR019701">
    <property type="entry name" value="Phage_P22_NinX"/>
</dbReference>
<sequence length="335" mass="36733">MKSNIKEVKLPEIVWEDARGRVVAFVNGVEIGHVARHDFRPRGASDAFMVFLAHSDGAVGRKFAATDDVASEDAGKARLQEMAYAALANETPSDLLGAMKVDQPAVRLRSMTRGDGNAIMVLVAERMGLNPALVAEATRQLEGGTVHPMTGAAIEKEAAAMNDRLRVDAKRIAQANAYADDLKMLYSFAERKLPSNKADTVRVNVQELSGVRLDWAVARCEGYSLTTDGISQLVEKDGKLIILGPVTYGQGIPCGYSPSNYWEQGGPITKRHRINVHYCRDLRDRNGLYIHASMDTHSFHGYWRGDHDKPLVAAMRCYVASKFSESIDVPTSLTA</sequence>
<dbReference type="RefSeq" id="WP_063779169.1">
    <property type="nucleotide sequence ID" value="NZ_AP018360.1"/>
</dbReference>
<protein>
    <submittedName>
        <fullName evidence="1">Uncharacterized protein</fullName>
    </submittedName>
</protein>
<name>A0A250LL12_9BURK</name>
<gene>
    <name evidence="1" type="ORF">BCCH1_77280</name>
</gene>
<organism evidence="1">
    <name type="scientific">Burkholderia contaminans</name>
    <dbReference type="NCBI Taxonomy" id="488447"/>
    <lineage>
        <taxon>Bacteria</taxon>
        <taxon>Pseudomonadati</taxon>
        <taxon>Pseudomonadota</taxon>
        <taxon>Betaproteobacteria</taxon>
        <taxon>Burkholderiales</taxon>
        <taxon>Burkholderiaceae</taxon>
        <taxon>Burkholderia</taxon>
        <taxon>Burkholderia cepacia complex</taxon>
    </lineage>
</organism>
<evidence type="ECO:0000313" key="1">
    <source>
        <dbReference type="EMBL" id="BBA45217.1"/>
    </source>
</evidence>